<evidence type="ECO:0000256" key="5">
    <source>
        <dbReference type="SAM" id="Coils"/>
    </source>
</evidence>
<feature type="domain" description="ABC transporter" evidence="6">
    <location>
        <begin position="522"/>
        <end position="739"/>
    </location>
</feature>
<evidence type="ECO:0000256" key="3">
    <source>
        <dbReference type="ARBA" id="ARBA00022840"/>
    </source>
</evidence>
<feature type="domain" description="ABC transporter" evidence="6">
    <location>
        <begin position="185"/>
        <end position="431"/>
    </location>
</feature>
<keyword evidence="2" id="KW-0547">Nucleotide-binding</keyword>
<organism evidence="7">
    <name type="scientific">Mucochytrium quahogii</name>
    <dbReference type="NCBI Taxonomy" id="96639"/>
    <lineage>
        <taxon>Eukaryota</taxon>
        <taxon>Sar</taxon>
        <taxon>Stramenopiles</taxon>
        <taxon>Bigyra</taxon>
        <taxon>Labyrinthulomycetes</taxon>
        <taxon>Thraustochytrida</taxon>
        <taxon>Thraustochytriidae</taxon>
        <taxon>Mucochytrium</taxon>
    </lineage>
</organism>
<dbReference type="EMBL" id="HBHK01011236">
    <property type="protein sequence ID" value="CAD9680763.1"/>
    <property type="molecule type" value="Transcribed_RNA"/>
</dbReference>
<keyword evidence="3" id="KW-0067">ATP-binding</keyword>
<dbReference type="FunFam" id="3.40.50.300:FF:000011">
    <property type="entry name" value="Putative ABC transporter ATP-binding component"/>
    <property type="match status" value="1"/>
</dbReference>
<dbReference type="InterPro" id="IPR003593">
    <property type="entry name" value="AAA+_ATPase"/>
</dbReference>
<dbReference type="CDD" id="cd03221">
    <property type="entry name" value="ABCF_EF-3"/>
    <property type="match status" value="2"/>
</dbReference>
<dbReference type="Pfam" id="PF12848">
    <property type="entry name" value="ABC_tran_Xtn"/>
    <property type="match status" value="1"/>
</dbReference>
<dbReference type="Pfam" id="PF00005">
    <property type="entry name" value="ABC_tran"/>
    <property type="match status" value="2"/>
</dbReference>
<dbReference type="Pfam" id="PF26051">
    <property type="entry name" value="PWI_ABCF3"/>
    <property type="match status" value="1"/>
</dbReference>
<name>A0A7S2RU54_9STRA</name>
<dbReference type="PANTHER" id="PTHR19211:SF14">
    <property type="entry name" value="ATP-BINDING CASSETTE SUB-FAMILY F MEMBER 1"/>
    <property type="match status" value="1"/>
</dbReference>
<accession>A0A7S2RU54</accession>
<reference evidence="7" key="1">
    <citation type="submission" date="2021-01" db="EMBL/GenBank/DDBJ databases">
        <authorList>
            <person name="Corre E."/>
            <person name="Pelletier E."/>
            <person name="Niang G."/>
            <person name="Scheremetjew M."/>
            <person name="Finn R."/>
            <person name="Kale V."/>
            <person name="Holt S."/>
            <person name="Cochrane G."/>
            <person name="Meng A."/>
            <person name="Brown T."/>
            <person name="Cohen L."/>
        </authorList>
    </citation>
    <scope>NUCLEOTIDE SEQUENCE</scope>
    <source>
        <strain evidence="7">NY070348D</strain>
    </source>
</reference>
<feature type="coiled-coil region" evidence="5">
    <location>
        <begin position="117"/>
        <end position="159"/>
    </location>
</feature>
<evidence type="ECO:0000259" key="6">
    <source>
        <dbReference type="PROSITE" id="PS50893"/>
    </source>
</evidence>
<dbReference type="InterPro" id="IPR058770">
    <property type="entry name" value="PWI_ABCF3"/>
</dbReference>
<dbReference type="InterPro" id="IPR032781">
    <property type="entry name" value="ABC_tran_Xtn"/>
</dbReference>
<dbReference type="GO" id="GO:0016887">
    <property type="term" value="F:ATP hydrolysis activity"/>
    <property type="evidence" value="ECO:0007669"/>
    <property type="project" value="InterPro"/>
</dbReference>
<dbReference type="InterPro" id="IPR017871">
    <property type="entry name" value="ABC_transporter-like_CS"/>
</dbReference>
<keyword evidence="5" id="KW-0175">Coiled coil</keyword>
<dbReference type="FunFam" id="3.40.50.300:FF:001092">
    <property type="entry name" value="ATP-binding cassette sub-family F member 2"/>
    <property type="match status" value="1"/>
</dbReference>
<gene>
    <name evidence="7" type="ORF">QSP1433_LOCUS7028</name>
</gene>
<dbReference type="InterPro" id="IPR050611">
    <property type="entry name" value="ABCF"/>
</dbReference>
<keyword evidence="1" id="KW-0677">Repeat</keyword>
<sequence>MSEEDVIRSHLKDLDEDILEYILGIAEGVDGGLGSADEDVLENVGQFLVSAEMCDDEDEAQLVVEKLVKALHDAGFGGSGASAQEDEDTGPRLLDNPLSFDKHVIEDDFNLKSSKAMNNRNETIEVSETKLKKAELRKIQREIKEREAMAAERAAQEEAVGVSTFQITSVDGDDFGVGPATDLVLPRFDLPNKKGSGPDLLVNANITFSQGRRYGLVGRNGCGKSTLLSAINERSLDSLKWCKQSILLVKQEVEGNSLTPLEWVMGSDGRPALLKARIEELLKSDDASAIEKLTGLQEQLVQLEATKGEAEAAKMLYGIGFDANMQHVPTSSLSGGWRRRVALACSLFVEPQILMLDEPTNHLDLETVCWLEQYLTTKYHGTLIVVSHDRNFLNTVVTDIVDFAQNKLTVYKGDFLSYLETKEQDRITKARQREAQEMKRAHMTEYIIKHAKAGENGPKAARQRKSRMKKLERLGVEAAAQSKGGKFKASYDGDAEDVEEEVDEDEFELKFPEVAKVDGTILRLDDVEFAYPGSKPILKNLSINFDIKSRIAILGKNGCGKSTFLKVALGLLEPTHGSVIVKQNCRIGYISQHHSEALDVEKSALDILLDKFPGDHSQSHTLEMRSYLAQFGLGGQTLPLQKVTKLSGGQKFRVALAICLYRAPHFLVLDEPSNHLDVATINALIEAITKFKGGIVVVSHDQHLLERSCSDLYILGDGKLERFDGGFAKYRKSILQNKK</sequence>
<dbReference type="GO" id="GO:0005524">
    <property type="term" value="F:ATP binding"/>
    <property type="evidence" value="ECO:0007669"/>
    <property type="project" value="UniProtKB-KW"/>
</dbReference>
<protein>
    <recommendedName>
        <fullName evidence="6">ABC transporter domain-containing protein</fullName>
    </recommendedName>
</protein>
<keyword evidence="4" id="KW-0007">Acetylation</keyword>
<evidence type="ECO:0000256" key="1">
    <source>
        <dbReference type="ARBA" id="ARBA00022737"/>
    </source>
</evidence>
<evidence type="ECO:0000256" key="2">
    <source>
        <dbReference type="ARBA" id="ARBA00022741"/>
    </source>
</evidence>
<evidence type="ECO:0000313" key="7">
    <source>
        <dbReference type="EMBL" id="CAD9680763.1"/>
    </source>
</evidence>
<proteinExistence type="predicted"/>
<evidence type="ECO:0000256" key="4">
    <source>
        <dbReference type="ARBA" id="ARBA00022990"/>
    </source>
</evidence>
<dbReference type="InterPro" id="IPR027417">
    <property type="entry name" value="P-loop_NTPase"/>
</dbReference>
<dbReference type="Gene3D" id="3.40.50.300">
    <property type="entry name" value="P-loop containing nucleotide triphosphate hydrolases"/>
    <property type="match status" value="2"/>
</dbReference>
<dbReference type="AlphaFoldDB" id="A0A7S2RU54"/>
<dbReference type="PROSITE" id="PS00211">
    <property type="entry name" value="ABC_TRANSPORTER_1"/>
    <property type="match status" value="1"/>
</dbReference>
<dbReference type="InterPro" id="IPR003439">
    <property type="entry name" value="ABC_transporter-like_ATP-bd"/>
</dbReference>
<dbReference type="SMART" id="SM00382">
    <property type="entry name" value="AAA"/>
    <property type="match status" value="2"/>
</dbReference>
<dbReference type="SUPFAM" id="SSF52540">
    <property type="entry name" value="P-loop containing nucleoside triphosphate hydrolases"/>
    <property type="match status" value="2"/>
</dbReference>
<dbReference type="PROSITE" id="PS50893">
    <property type="entry name" value="ABC_TRANSPORTER_2"/>
    <property type="match status" value="2"/>
</dbReference>
<dbReference type="NCBIfam" id="NF000355">
    <property type="entry name" value="ribo_prot_ABC_F"/>
    <property type="match status" value="1"/>
</dbReference>
<dbReference type="PANTHER" id="PTHR19211">
    <property type="entry name" value="ATP-BINDING TRANSPORT PROTEIN-RELATED"/>
    <property type="match status" value="1"/>
</dbReference>